<comment type="similarity">
    <text evidence="2">Belongs to the AP endonuclease 2 family.</text>
</comment>
<dbReference type="PROSITE" id="PS51432">
    <property type="entry name" value="AP_NUCLEASE_F2_4"/>
    <property type="match status" value="1"/>
</dbReference>
<dbReference type="Gene3D" id="3.20.20.150">
    <property type="entry name" value="Divalent-metal-dependent TIM barrel enzymes"/>
    <property type="match status" value="1"/>
</dbReference>
<dbReference type="PANTHER" id="PTHR21445">
    <property type="entry name" value="ENDONUCLEASE IV ENDODEOXYRIBONUCLEASE IV"/>
    <property type="match status" value="1"/>
</dbReference>
<dbReference type="CDD" id="cd00019">
    <property type="entry name" value="AP2Ec"/>
    <property type="match status" value="1"/>
</dbReference>
<comment type="cofactor">
    <cofactor evidence="1">
        <name>Zn(2+)</name>
        <dbReference type="ChEBI" id="CHEBI:29105"/>
    </cofactor>
</comment>
<dbReference type="SMART" id="SM00518">
    <property type="entry name" value="AP2Ec"/>
    <property type="match status" value="1"/>
</dbReference>
<evidence type="ECO:0000256" key="8">
    <source>
        <dbReference type="ARBA" id="ARBA00023277"/>
    </source>
</evidence>
<evidence type="ECO:0000256" key="5">
    <source>
        <dbReference type="ARBA" id="ARBA00022801"/>
    </source>
</evidence>
<evidence type="ECO:0000259" key="9">
    <source>
        <dbReference type="Pfam" id="PF01261"/>
    </source>
</evidence>
<dbReference type="InterPro" id="IPR013022">
    <property type="entry name" value="Xyl_isomerase-like_TIM-brl"/>
</dbReference>
<evidence type="ECO:0000256" key="4">
    <source>
        <dbReference type="ARBA" id="ARBA00022763"/>
    </source>
</evidence>
<dbReference type="PANTHER" id="PTHR21445:SF0">
    <property type="entry name" value="APURINIC-APYRIMIDINIC ENDONUCLEASE"/>
    <property type="match status" value="1"/>
</dbReference>
<keyword evidence="7" id="KW-0234">DNA repair</keyword>
<evidence type="ECO:0000256" key="6">
    <source>
        <dbReference type="ARBA" id="ARBA00022833"/>
    </source>
</evidence>
<dbReference type="InterPro" id="IPR018246">
    <property type="entry name" value="AP_endonuc_F2_Zn_BS"/>
</dbReference>
<accession>A0A8H9FWA6</accession>
<dbReference type="EMBL" id="BMEA01000002">
    <property type="protein sequence ID" value="GGB86968.1"/>
    <property type="molecule type" value="Genomic_DNA"/>
</dbReference>
<keyword evidence="3" id="KW-0479">Metal-binding</keyword>
<sequence length="264" mass="27852">MSLTIGAHVDQTDPLAEAAARGTTLVQFFLGDPQGYKGPEIRYAGGADGLRADAEAAGVDLYVHAPYVINVATTNNRIRIPSRKLLQQHVDAAASVGAKGLIVHGGHVSKGDDPDVGFDNWRKAVEATDLKVPLLLENTAGGDNAMARYLDRIARVWDAIGSASQAEQVGFCLDTCHAHAGGNPLETVVDDVLAITGRIDLVHCNDSRDAFDSGADRHANFGTGQIDADLLAGVVRSAGAPVVCETPGGPEDHKADFAWLRERL</sequence>
<dbReference type="Proteomes" id="UP000628079">
    <property type="component" value="Unassembled WGS sequence"/>
</dbReference>
<dbReference type="GO" id="GO:0008270">
    <property type="term" value="F:zinc ion binding"/>
    <property type="evidence" value="ECO:0007669"/>
    <property type="project" value="InterPro"/>
</dbReference>
<keyword evidence="6" id="KW-0862">Zinc</keyword>
<keyword evidence="8" id="KW-0119">Carbohydrate metabolism</keyword>
<organism evidence="10 11">
    <name type="scientific">Knoellia flava</name>
    <dbReference type="NCBI Taxonomy" id="913969"/>
    <lineage>
        <taxon>Bacteria</taxon>
        <taxon>Bacillati</taxon>
        <taxon>Actinomycetota</taxon>
        <taxon>Actinomycetes</taxon>
        <taxon>Micrococcales</taxon>
        <taxon>Intrasporangiaceae</taxon>
        <taxon>Knoellia</taxon>
    </lineage>
</organism>
<dbReference type="NCBIfam" id="NF002198">
    <property type="entry name" value="PRK01060.1-3"/>
    <property type="match status" value="1"/>
</dbReference>
<feature type="domain" description="Xylose isomerase-like TIM barrel" evidence="9">
    <location>
        <begin position="15"/>
        <end position="262"/>
    </location>
</feature>
<dbReference type="SUPFAM" id="SSF51658">
    <property type="entry name" value="Xylose isomerase-like"/>
    <property type="match status" value="1"/>
</dbReference>
<dbReference type="InterPro" id="IPR036237">
    <property type="entry name" value="Xyl_isomerase-like_sf"/>
</dbReference>
<keyword evidence="4" id="KW-0227">DNA damage</keyword>
<evidence type="ECO:0000256" key="1">
    <source>
        <dbReference type="ARBA" id="ARBA00001947"/>
    </source>
</evidence>
<evidence type="ECO:0000256" key="7">
    <source>
        <dbReference type="ARBA" id="ARBA00023204"/>
    </source>
</evidence>
<dbReference type="RefSeq" id="WP_035948921.1">
    <property type="nucleotide sequence ID" value="NZ_BMEA01000002.1"/>
</dbReference>
<comment type="caution">
    <text evidence="10">The sequence shown here is derived from an EMBL/GenBank/DDBJ whole genome shotgun (WGS) entry which is preliminary data.</text>
</comment>
<name>A0A8H9FWA6_9MICO</name>
<proteinExistence type="inferred from homology"/>
<protein>
    <submittedName>
        <fullName evidence="10">Deoxyribonuclease IV</fullName>
    </submittedName>
</protein>
<evidence type="ECO:0000313" key="10">
    <source>
        <dbReference type="EMBL" id="GGB86968.1"/>
    </source>
</evidence>
<evidence type="ECO:0000256" key="2">
    <source>
        <dbReference type="ARBA" id="ARBA00005340"/>
    </source>
</evidence>
<dbReference type="GO" id="GO:0008081">
    <property type="term" value="F:phosphoric diester hydrolase activity"/>
    <property type="evidence" value="ECO:0007669"/>
    <property type="project" value="TreeGrafter"/>
</dbReference>
<dbReference type="GO" id="GO:0003906">
    <property type="term" value="F:DNA-(apurinic or apyrimidinic site) endonuclease activity"/>
    <property type="evidence" value="ECO:0007669"/>
    <property type="project" value="TreeGrafter"/>
</dbReference>
<keyword evidence="5" id="KW-0378">Hydrolase</keyword>
<dbReference type="GO" id="GO:0006284">
    <property type="term" value="P:base-excision repair"/>
    <property type="evidence" value="ECO:0007669"/>
    <property type="project" value="TreeGrafter"/>
</dbReference>
<reference evidence="10" key="1">
    <citation type="journal article" date="2014" name="Int. J. Syst. Evol. Microbiol.">
        <title>Complete genome sequence of Corynebacterium casei LMG S-19264T (=DSM 44701T), isolated from a smear-ripened cheese.</title>
        <authorList>
            <consortium name="US DOE Joint Genome Institute (JGI-PGF)"/>
            <person name="Walter F."/>
            <person name="Albersmeier A."/>
            <person name="Kalinowski J."/>
            <person name="Ruckert C."/>
        </authorList>
    </citation>
    <scope>NUCLEOTIDE SEQUENCE</scope>
    <source>
        <strain evidence="10">CGMCC 1.10749</strain>
    </source>
</reference>
<gene>
    <name evidence="10" type="ORF">GCM10011314_28470</name>
</gene>
<dbReference type="Pfam" id="PF01261">
    <property type="entry name" value="AP_endonuc_2"/>
    <property type="match status" value="1"/>
</dbReference>
<dbReference type="InterPro" id="IPR001719">
    <property type="entry name" value="AP_endonuc_2"/>
</dbReference>
<dbReference type="GO" id="GO:0003677">
    <property type="term" value="F:DNA binding"/>
    <property type="evidence" value="ECO:0007669"/>
    <property type="project" value="InterPro"/>
</dbReference>
<evidence type="ECO:0000256" key="3">
    <source>
        <dbReference type="ARBA" id="ARBA00022723"/>
    </source>
</evidence>
<evidence type="ECO:0000313" key="11">
    <source>
        <dbReference type="Proteomes" id="UP000628079"/>
    </source>
</evidence>
<dbReference type="PROSITE" id="PS00730">
    <property type="entry name" value="AP_NUCLEASE_F2_2"/>
    <property type="match status" value="1"/>
</dbReference>
<reference evidence="10" key="2">
    <citation type="submission" date="2020-09" db="EMBL/GenBank/DDBJ databases">
        <authorList>
            <person name="Sun Q."/>
            <person name="Zhou Y."/>
        </authorList>
    </citation>
    <scope>NUCLEOTIDE SEQUENCE</scope>
    <source>
        <strain evidence="10">CGMCC 1.10749</strain>
    </source>
</reference>
<dbReference type="AlphaFoldDB" id="A0A8H9FWA6"/>